<evidence type="ECO:0000256" key="5">
    <source>
        <dbReference type="ARBA" id="ARBA00022692"/>
    </source>
</evidence>
<accession>A0A317K5G7</accession>
<proteinExistence type="inferred from homology"/>
<feature type="transmembrane region" description="Helical" evidence="9">
    <location>
        <begin position="187"/>
        <end position="216"/>
    </location>
</feature>
<evidence type="ECO:0000256" key="2">
    <source>
        <dbReference type="ARBA" id="ARBA00010735"/>
    </source>
</evidence>
<protein>
    <submittedName>
        <fullName evidence="10">Branched-chain amino acid permease</fullName>
    </submittedName>
</protein>
<comment type="caution">
    <text evidence="10">The sequence shown here is derived from an EMBL/GenBank/DDBJ whole genome shotgun (WGS) entry which is preliminary data.</text>
</comment>
<evidence type="ECO:0000256" key="9">
    <source>
        <dbReference type="SAM" id="Phobius"/>
    </source>
</evidence>
<dbReference type="InterPro" id="IPR011606">
    <property type="entry name" value="Brnchd-chn_aa_trnsp_permease"/>
</dbReference>
<evidence type="ECO:0000256" key="1">
    <source>
        <dbReference type="ARBA" id="ARBA00004651"/>
    </source>
</evidence>
<evidence type="ECO:0000313" key="10">
    <source>
        <dbReference type="EMBL" id="PWU48175.1"/>
    </source>
</evidence>
<evidence type="ECO:0000256" key="3">
    <source>
        <dbReference type="ARBA" id="ARBA00022448"/>
    </source>
</evidence>
<keyword evidence="4" id="KW-1003">Cell membrane</keyword>
<evidence type="ECO:0000256" key="8">
    <source>
        <dbReference type="SAM" id="MobiDB-lite"/>
    </source>
</evidence>
<feature type="transmembrane region" description="Helical" evidence="9">
    <location>
        <begin position="128"/>
        <end position="152"/>
    </location>
</feature>
<feature type="region of interest" description="Disordered" evidence="8">
    <location>
        <begin position="226"/>
        <end position="252"/>
    </location>
</feature>
<comment type="similarity">
    <text evidence="2">Belongs to the AzlC family.</text>
</comment>
<dbReference type="AlphaFoldDB" id="A0A317K5G7"/>
<dbReference type="RefSeq" id="WP_109944888.1">
    <property type="nucleotide sequence ID" value="NZ_QGSV01000168.1"/>
</dbReference>
<evidence type="ECO:0000313" key="11">
    <source>
        <dbReference type="Proteomes" id="UP000245683"/>
    </source>
</evidence>
<feature type="transmembrane region" description="Helical" evidence="9">
    <location>
        <begin position="21"/>
        <end position="43"/>
    </location>
</feature>
<evidence type="ECO:0000256" key="6">
    <source>
        <dbReference type="ARBA" id="ARBA00022989"/>
    </source>
</evidence>
<dbReference type="GO" id="GO:1903785">
    <property type="term" value="P:L-valine transmembrane transport"/>
    <property type="evidence" value="ECO:0007669"/>
    <property type="project" value="TreeGrafter"/>
</dbReference>
<keyword evidence="7 9" id="KW-0472">Membrane</keyword>
<reference evidence="11" key="1">
    <citation type="submission" date="2018-05" db="EMBL/GenBank/DDBJ databases">
        <title>Micromonospora globispora sp. nov. and Micromonospora rugosa sp. nov., isolated from marine sediment.</title>
        <authorList>
            <person name="Carro L."/>
            <person name="Aysel V."/>
            <person name="Cetin D."/>
            <person name="Igual J.M."/>
            <person name="Klenk H.-P."/>
            <person name="Trujillo M.E."/>
            <person name="Sahin N."/>
        </authorList>
    </citation>
    <scope>NUCLEOTIDE SEQUENCE [LARGE SCALE GENOMIC DNA]</scope>
    <source>
        <strain evidence="11">S2904</strain>
    </source>
</reference>
<dbReference type="OrthoDB" id="5195391at2"/>
<organism evidence="10 11">
    <name type="scientific">Micromonospora globispora</name>
    <dbReference type="NCBI Taxonomy" id="1450148"/>
    <lineage>
        <taxon>Bacteria</taxon>
        <taxon>Bacillati</taxon>
        <taxon>Actinomycetota</taxon>
        <taxon>Actinomycetes</taxon>
        <taxon>Micromonosporales</taxon>
        <taxon>Micromonosporaceae</taxon>
        <taxon>Micromonospora</taxon>
    </lineage>
</organism>
<keyword evidence="6 9" id="KW-1133">Transmembrane helix</keyword>
<dbReference type="GO" id="GO:0005886">
    <property type="term" value="C:plasma membrane"/>
    <property type="evidence" value="ECO:0007669"/>
    <property type="project" value="UniProtKB-SubCell"/>
</dbReference>
<keyword evidence="11" id="KW-1185">Reference proteome</keyword>
<comment type="subcellular location">
    <subcellularLocation>
        <location evidence="1">Cell membrane</location>
        <topology evidence="1">Multi-pass membrane protein</topology>
    </subcellularLocation>
</comment>
<dbReference type="Proteomes" id="UP000245683">
    <property type="component" value="Unassembled WGS sequence"/>
</dbReference>
<dbReference type="EMBL" id="QGSV01000168">
    <property type="protein sequence ID" value="PWU48175.1"/>
    <property type="molecule type" value="Genomic_DNA"/>
</dbReference>
<dbReference type="PANTHER" id="PTHR34979:SF1">
    <property type="entry name" value="INNER MEMBRANE PROTEIN YGAZ"/>
    <property type="match status" value="1"/>
</dbReference>
<keyword evidence="3" id="KW-0813">Transport</keyword>
<feature type="transmembrane region" description="Helical" evidence="9">
    <location>
        <begin position="55"/>
        <end position="79"/>
    </location>
</feature>
<keyword evidence="5 9" id="KW-0812">Transmembrane</keyword>
<sequence>MRTPDRTPDGAMLRDVAAIGAAMVAVGASFGAMAVAAGLPVWATVAMSTVVYAGGAQFMAVGLVAAGSPLAAVLAGLLLNARHLPFGLTLGDSLGGQRWRRLLGSHLMTDEATAFALARPAGAARRRAFWLAGVLLFLAWNAGTVLGVLAGGAVGDPAALGLDAAFPAGLIALLLPSLRDPETRRVALAGAALAVLATPVLPAGLPVLLALAALIVPLVRRRRSSGTDAAADPDGARDATSGQVVRAGEASC</sequence>
<dbReference type="PANTHER" id="PTHR34979">
    <property type="entry name" value="INNER MEMBRANE PROTEIN YGAZ"/>
    <property type="match status" value="1"/>
</dbReference>
<evidence type="ECO:0000256" key="4">
    <source>
        <dbReference type="ARBA" id="ARBA00022475"/>
    </source>
</evidence>
<evidence type="ECO:0000256" key="7">
    <source>
        <dbReference type="ARBA" id="ARBA00023136"/>
    </source>
</evidence>
<dbReference type="Pfam" id="PF03591">
    <property type="entry name" value="AzlC"/>
    <property type="match status" value="1"/>
</dbReference>
<feature type="transmembrane region" description="Helical" evidence="9">
    <location>
        <begin position="158"/>
        <end position="175"/>
    </location>
</feature>
<name>A0A317K5G7_9ACTN</name>
<gene>
    <name evidence="10" type="ORF">DLJ46_12810</name>
</gene>